<keyword evidence="2" id="KW-1185">Reference proteome</keyword>
<accession>A0A261ESP5</accession>
<dbReference type="EMBL" id="MWWS01000004">
    <property type="protein sequence ID" value="OZG49879.1"/>
    <property type="molecule type" value="Genomic_DNA"/>
</dbReference>
<organism evidence="1 2">
    <name type="scientific">Bombiscardovia coagulans</name>
    <dbReference type="NCBI Taxonomy" id="686666"/>
    <lineage>
        <taxon>Bacteria</taxon>
        <taxon>Bacillati</taxon>
        <taxon>Actinomycetota</taxon>
        <taxon>Actinomycetes</taxon>
        <taxon>Bifidobacteriales</taxon>
        <taxon>Bifidobacteriaceae</taxon>
        <taxon>Bombiscardovia</taxon>
    </lineage>
</organism>
<proteinExistence type="predicted"/>
<sequence>MKLIKKVNYIDDKYCSVYECDKCHAYLFDKILLSRGDLNEEVCEPECAFCNANALLSQQYWMALCTVAWTCQPNEKFVETAPAFPSFDNVLAYDGNIVGVLLKLDFRGRTVFAEASSVRTLTINTTEFKSILDDNGTDYNQRTLAQAVVDLCRHDLRERNNRNDAE</sequence>
<protein>
    <submittedName>
        <fullName evidence="1">Uncharacterized protein</fullName>
    </submittedName>
</protein>
<name>A0A261ESP5_9BIFI</name>
<evidence type="ECO:0000313" key="2">
    <source>
        <dbReference type="Proteomes" id="UP000216004"/>
    </source>
</evidence>
<dbReference type="AlphaFoldDB" id="A0A261ESP5"/>
<comment type="caution">
    <text evidence="1">The sequence shown here is derived from an EMBL/GenBank/DDBJ whole genome shotgun (WGS) entry which is preliminary data.</text>
</comment>
<reference evidence="1 2" key="1">
    <citation type="journal article" date="2017" name="BMC Genomics">
        <title>Comparative genomic and phylogenomic analyses of the Bifidobacteriaceae family.</title>
        <authorList>
            <person name="Lugli G.A."/>
            <person name="Milani C."/>
            <person name="Turroni F."/>
            <person name="Duranti S."/>
            <person name="Mancabelli L."/>
            <person name="Mangifesta M."/>
            <person name="Ferrario C."/>
            <person name="Modesto M."/>
            <person name="Mattarelli P."/>
            <person name="Jiri K."/>
            <person name="van Sinderen D."/>
            <person name="Ventura M."/>
        </authorList>
    </citation>
    <scope>NUCLEOTIDE SEQUENCE [LARGE SCALE GENOMIC DNA]</scope>
    <source>
        <strain evidence="1 2">DSM 22924</strain>
    </source>
</reference>
<evidence type="ECO:0000313" key="1">
    <source>
        <dbReference type="EMBL" id="OZG49879.1"/>
    </source>
</evidence>
<dbReference type="Proteomes" id="UP000216004">
    <property type="component" value="Unassembled WGS sequence"/>
</dbReference>
<gene>
    <name evidence="1" type="ORF">BOCO_0396</name>
</gene>